<evidence type="ECO:0000313" key="11">
    <source>
        <dbReference type="EMBL" id="KAF2447783.1"/>
    </source>
</evidence>
<dbReference type="PANTHER" id="PTHR20910:SF1">
    <property type="entry name" value="SUPEROXIDE DISMUTASE COPPER_ZINC BINDING DOMAIN-CONTAINING PROTEIN"/>
    <property type="match status" value="1"/>
</dbReference>
<dbReference type="AlphaFoldDB" id="A0A9P4PR73"/>
<dbReference type="Proteomes" id="UP000799764">
    <property type="component" value="Unassembled WGS sequence"/>
</dbReference>
<dbReference type="InterPro" id="IPR001424">
    <property type="entry name" value="SOD_Cu_Zn_dom"/>
</dbReference>
<keyword evidence="9" id="KW-0732">Signal</keyword>
<feature type="chain" id="PRO_5040136753" description="superoxide dismutase" evidence="9">
    <location>
        <begin position="19"/>
        <end position="261"/>
    </location>
</feature>
<dbReference type="SUPFAM" id="SSF49329">
    <property type="entry name" value="Cu,Zn superoxide dismutase-like"/>
    <property type="match status" value="1"/>
</dbReference>
<dbReference type="OrthoDB" id="159229at2759"/>
<dbReference type="GO" id="GO:0004784">
    <property type="term" value="F:superoxide dismutase activity"/>
    <property type="evidence" value="ECO:0007669"/>
    <property type="project" value="UniProtKB-EC"/>
</dbReference>
<evidence type="ECO:0000256" key="5">
    <source>
        <dbReference type="ARBA" id="ARBA00022525"/>
    </source>
</evidence>
<organism evidence="11 12">
    <name type="scientific">Karstenula rhodostoma CBS 690.94</name>
    <dbReference type="NCBI Taxonomy" id="1392251"/>
    <lineage>
        <taxon>Eukaryota</taxon>
        <taxon>Fungi</taxon>
        <taxon>Dikarya</taxon>
        <taxon>Ascomycota</taxon>
        <taxon>Pezizomycotina</taxon>
        <taxon>Dothideomycetes</taxon>
        <taxon>Pleosporomycetidae</taxon>
        <taxon>Pleosporales</taxon>
        <taxon>Massarineae</taxon>
        <taxon>Didymosphaeriaceae</taxon>
        <taxon>Karstenula</taxon>
    </lineage>
</organism>
<dbReference type="PANTHER" id="PTHR20910">
    <property type="entry name" value="AGAP001623-PA"/>
    <property type="match status" value="1"/>
</dbReference>
<evidence type="ECO:0000256" key="3">
    <source>
        <dbReference type="ARBA" id="ARBA00010457"/>
    </source>
</evidence>
<dbReference type="InterPro" id="IPR036423">
    <property type="entry name" value="SOD-like_Cu/Zn_dom_sf"/>
</dbReference>
<reference evidence="11" key="1">
    <citation type="journal article" date="2020" name="Stud. Mycol.">
        <title>101 Dothideomycetes genomes: a test case for predicting lifestyles and emergence of pathogens.</title>
        <authorList>
            <person name="Haridas S."/>
            <person name="Albert R."/>
            <person name="Binder M."/>
            <person name="Bloem J."/>
            <person name="Labutti K."/>
            <person name="Salamov A."/>
            <person name="Andreopoulos B."/>
            <person name="Baker S."/>
            <person name="Barry K."/>
            <person name="Bills G."/>
            <person name="Bluhm B."/>
            <person name="Cannon C."/>
            <person name="Castanera R."/>
            <person name="Culley D."/>
            <person name="Daum C."/>
            <person name="Ezra D."/>
            <person name="Gonzalez J."/>
            <person name="Henrissat B."/>
            <person name="Kuo A."/>
            <person name="Liang C."/>
            <person name="Lipzen A."/>
            <person name="Lutzoni F."/>
            <person name="Magnuson J."/>
            <person name="Mondo S."/>
            <person name="Nolan M."/>
            <person name="Ohm R."/>
            <person name="Pangilinan J."/>
            <person name="Park H.-J."/>
            <person name="Ramirez L."/>
            <person name="Alfaro M."/>
            <person name="Sun H."/>
            <person name="Tritt A."/>
            <person name="Yoshinaga Y."/>
            <person name="Zwiers L.-H."/>
            <person name="Turgeon B."/>
            <person name="Goodwin S."/>
            <person name="Spatafora J."/>
            <person name="Crous P."/>
            <person name="Grigoriev I."/>
        </authorList>
    </citation>
    <scope>NUCLEOTIDE SEQUENCE</scope>
    <source>
        <strain evidence="11">CBS 690.94</strain>
    </source>
</reference>
<accession>A0A9P4PR73</accession>
<dbReference type="FunFam" id="2.60.40.200:FF:000007">
    <property type="entry name" value="Cell surface Cu-only superoxide dismutase 5"/>
    <property type="match status" value="1"/>
</dbReference>
<feature type="region of interest" description="Disordered" evidence="8">
    <location>
        <begin position="197"/>
        <end position="237"/>
    </location>
</feature>
<evidence type="ECO:0000256" key="2">
    <source>
        <dbReference type="ARBA" id="ARBA00004613"/>
    </source>
</evidence>
<evidence type="ECO:0000256" key="6">
    <source>
        <dbReference type="ARBA" id="ARBA00022862"/>
    </source>
</evidence>
<dbReference type="Gene3D" id="2.60.40.200">
    <property type="entry name" value="Superoxide dismutase, copper/zinc binding domain"/>
    <property type="match status" value="1"/>
</dbReference>
<dbReference type="EMBL" id="MU001496">
    <property type="protein sequence ID" value="KAF2447783.1"/>
    <property type="molecule type" value="Genomic_DNA"/>
</dbReference>
<name>A0A9P4PR73_9PLEO</name>
<dbReference type="Pfam" id="PF00080">
    <property type="entry name" value="Sod_Cu"/>
    <property type="match status" value="1"/>
</dbReference>
<sequence length="261" mass="26351">MRTQSIFTLLAVASAVAAEDAPVVEQNPIGAQYEALLDPTKHWGVSGAVKIASGAAAKGVTVEVALANLPSEGGPFIYHIHEKPVPADGNCTATGAHLDPYKRGEVPLCDADNKETCQTGDLSGKHGNITTGTSFSAIYNDEFLATLTDDKSYFGDKSIVVHLSNKTRIACANFKQLSPGNASTTASSFGTSYGTALPSGSASQGHNATASATPTGSTGAPIQPTASPTANPTNTPPGVGAAGKVAVSGAALFAFAAAMML</sequence>
<comment type="catalytic activity">
    <reaction evidence="7">
        <text>2 superoxide + 2 H(+) = H2O2 + O2</text>
        <dbReference type="Rhea" id="RHEA:20696"/>
        <dbReference type="ChEBI" id="CHEBI:15378"/>
        <dbReference type="ChEBI" id="CHEBI:15379"/>
        <dbReference type="ChEBI" id="CHEBI:16240"/>
        <dbReference type="ChEBI" id="CHEBI:18421"/>
        <dbReference type="EC" id="1.15.1.1"/>
    </reaction>
</comment>
<evidence type="ECO:0000256" key="9">
    <source>
        <dbReference type="SAM" id="SignalP"/>
    </source>
</evidence>
<keyword evidence="12" id="KW-1185">Reference proteome</keyword>
<evidence type="ECO:0000313" key="12">
    <source>
        <dbReference type="Proteomes" id="UP000799764"/>
    </source>
</evidence>
<dbReference type="GO" id="GO:0005576">
    <property type="term" value="C:extracellular region"/>
    <property type="evidence" value="ECO:0007669"/>
    <property type="project" value="UniProtKB-SubCell"/>
</dbReference>
<feature type="compositionally biased region" description="Low complexity" evidence="8">
    <location>
        <begin position="208"/>
        <end position="237"/>
    </location>
</feature>
<evidence type="ECO:0000256" key="7">
    <source>
        <dbReference type="ARBA" id="ARBA00049204"/>
    </source>
</evidence>
<comment type="similarity">
    <text evidence="3">Belongs to the Cu-Zn superoxide dismutase family.</text>
</comment>
<evidence type="ECO:0000256" key="4">
    <source>
        <dbReference type="ARBA" id="ARBA00012682"/>
    </source>
</evidence>
<feature type="compositionally biased region" description="Polar residues" evidence="8">
    <location>
        <begin position="197"/>
        <end position="207"/>
    </location>
</feature>
<evidence type="ECO:0000256" key="1">
    <source>
        <dbReference type="ARBA" id="ARBA00004196"/>
    </source>
</evidence>
<protein>
    <recommendedName>
        <fullName evidence="4">superoxide dismutase</fullName>
        <ecNumber evidence="4">1.15.1.1</ecNumber>
    </recommendedName>
</protein>
<gene>
    <name evidence="11" type="ORF">P171DRAFT_429393</name>
</gene>
<proteinExistence type="inferred from homology"/>
<dbReference type="InterPro" id="IPR053257">
    <property type="entry name" value="Cu-only_SOD"/>
</dbReference>
<evidence type="ECO:0000259" key="10">
    <source>
        <dbReference type="Pfam" id="PF00080"/>
    </source>
</evidence>
<evidence type="ECO:0000256" key="8">
    <source>
        <dbReference type="SAM" id="MobiDB-lite"/>
    </source>
</evidence>
<feature type="signal peptide" evidence="9">
    <location>
        <begin position="1"/>
        <end position="18"/>
    </location>
</feature>
<comment type="caution">
    <text evidence="11">The sequence shown here is derived from an EMBL/GenBank/DDBJ whole genome shotgun (WGS) entry which is preliminary data.</text>
</comment>
<feature type="domain" description="Superoxide dismutase copper/zinc binding" evidence="10">
    <location>
        <begin position="45"/>
        <end position="165"/>
    </location>
</feature>
<keyword evidence="5" id="KW-0964">Secreted</keyword>
<comment type="subcellular location">
    <subcellularLocation>
        <location evidence="1">Cell envelope</location>
    </subcellularLocation>
    <subcellularLocation>
        <location evidence="2">Secreted</location>
    </subcellularLocation>
</comment>
<keyword evidence="6" id="KW-0049">Antioxidant</keyword>
<dbReference type="GO" id="GO:0046872">
    <property type="term" value="F:metal ion binding"/>
    <property type="evidence" value="ECO:0007669"/>
    <property type="project" value="InterPro"/>
</dbReference>
<dbReference type="EC" id="1.15.1.1" evidence="4"/>